<dbReference type="AlphaFoldDB" id="A0A7T8HLW9"/>
<gene>
    <name evidence="1" type="ORF">FKW44_004602</name>
</gene>
<sequence length="54" mass="6439">MKDLGVTYVRRRQFLTDARKKSRVVKDKLLVNQMKKNGTTVRVFSDKKLWIVDQ</sequence>
<keyword evidence="2" id="KW-1185">Reference proteome</keyword>
<evidence type="ECO:0000313" key="1">
    <source>
        <dbReference type="EMBL" id="QQP52444.1"/>
    </source>
</evidence>
<dbReference type="OrthoDB" id="10006939at2759"/>
<organism evidence="1 2">
    <name type="scientific">Caligus rogercresseyi</name>
    <name type="common">Sea louse</name>
    <dbReference type="NCBI Taxonomy" id="217165"/>
    <lineage>
        <taxon>Eukaryota</taxon>
        <taxon>Metazoa</taxon>
        <taxon>Ecdysozoa</taxon>
        <taxon>Arthropoda</taxon>
        <taxon>Crustacea</taxon>
        <taxon>Multicrustacea</taxon>
        <taxon>Hexanauplia</taxon>
        <taxon>Copepoda</taxon>
        <taxon>Siphonostomatoida</taxon>
        <taxon>Caligidae</taxon>
        <taxon>Caligus</taxon>
    </lineage>
</organism>
<proteinExistence type="predicted"/>
<name>A0A7T8HLW9_CALRO</name>
<evidence type="ECO:0000313" key="2">
    <source>
        <dbReference type="Proteomes" id="UP000595437"/>
    </source>
</evidence>
<protein>
    <submittedName>
        <fullName evidence="1">Uncharacterized protein</fullName>
    </submittedName>
</protein>
<dbReference type="Proteomes" id="UP000595437">
    <property type="component" value="Chromosome 3"/>
</dbReference>
<dbReference type="EMBL" id="CP045892">
    <property type="protein sequence ID" value="QQP52444.1"/>
    <property type="molecule type" value="Genomic_DNA"/>
</dbReference>
<accession>A0A7T8HLW9</accession>
<reference evidence="2" key="1">
    <citation type="submission" date="2021-01" db="EMBL/GenBank/DDBJ databases">
        <title>Caligus Genome Assembly.</title>
        <authorList>
            <person name="Gallardo-Escarate C."/>
        </authorList>
    </citation>
    <scope>NUCLEOTIDE SEQUENCE [LARGE SCALE GENOMIC DNA]</scope>
</reference>